<evidence type="ECO:0000313" key="1">
    <source>
        <dbReference type="EMBL" id="KAB2619951.1"/>
    </source>
</evidence>
<accession>A0A5N5H1A4</accession>
<organism evidence="1 2">
    <name type="scientific">Pyrus ussuriensis x Pyrus communis</name>
    <dbReference type="NCBI Taxonomy" id="2448454"/>
    <lineage>
        <taxon>Eukaryota</taxon>
        <taxon>Viridiplantae</taxon>
        <taxon>Streptophyta</taxon>
        <taxon>Embryophyta</taxon>
        <taxon>Tracheophyta</taxon>
        <taxon>Spermatophyta</taxon>
        <taxon>Magnoliopsida</taxon>
        <taxon>eudicotyledons</taxon>
        <taxon>Gunneridae</taxon>
        <taxon>Pentapetalae</taxon>
        <taxon>rosids</taxon>
        <taxon>fabids</taxon>
        <taxon>Rosales</taxon>
        <taxon>Rosaceae</taxon>
        <taxon>Amygdaloideae</taxon>
        <taxon>Maleae</taxon>
        <taxon>Pyrus</taxon>
    </lineage>
</organism>
<dbReference type="Proteomes" id="UP000327157">
    <property type="component" value="Unassembled WGS sequence"/>
</dbReference>
<dbReference type="InterPro" id="IPR008942">
    <property type="entry name" value="ENTH_VHS"/>
</dbReference>
<evidence type="ECO:0000313" key="2">
    <source>
        <dbReference type="Proteomes" id="UP000327157"/>
    </source>
</evidence>
<reference evidence="1 2" key="1">
    <citation type="submission" date="2019-09" db="EMBL/GenBank/DDBJ databases">
        <authorList>
            <person name="Ou C."/>
        </authorList>
    </citation>
    <scope>NUCLEOTIDE SEQUENCE [LARGE SCALE GENOMIC DNA]</scope>
    <source>
        <strain evidence="1">S2</strain>
        <tissue evidence="1">Leaf</tissue>
    </source>
</reference>
<comment type="caution">
    <text evidence="1">The sequence shown here is derived from an EMBL/GenBank/DDBJ whole genome shotgun (WGS) entry which is preliminary data.</text>
</comment>
<keyword evidence="2" id="KW-1185">Reference proteome</keyword>
<proteinExistence type="predicted"/>
<name>A0A5N5H1A4_9ROSA</name>
<dbReference type="EMBL" id="SMOL01000363">
    <property type="protein sequence ID" value="KAB2619951.1"/>
    <property type="molecule type" value="Genomic_DNA"/>
</dbReference>
<sequence length="78" mass="8725">MLQKDEQASEKHVRKILTLTSSSQSYIHACMSAVSKRLVHHLLNDGDLVFENKISYATCRSLEPIGFSIPSPYQNSSS</sequence>
<dbReference type="AlphaFoldDB" id="A0A5N5H1A4"/>
<dbReference type="OrthoDB" id="44015at2759"/>
<reference evidence="1 2" key="2">
    <citation type="submission" date="2019-11" db="EMBL/GenBank/DDBJ databases">
        <title>A de novo genome assembly of a pear dwarfing rootstock.</title>
        <authorList>
            <person name="Wang F."/>
            <person name="Wang J."/>
            <person name="Li S."/>
            <person name="Zhang Y."/>
            <person name="Fang M."/>
            <person name="Ma L."/>
            <person name="Zhao Y."/>
            <person name="Jiang S."/>
        </authorList>
    </citation>
    <scope>NUCLEOTIDE SEQUENCE [LARGE SCALE GENOMIC DNA]</scope>
    <source>
        <strain evidence="1">S2</strain>
        <tissue evidence="1">Leaf</tissue>
    </source>
</reference>
<protein>
    <submittedName>
        <fullName evidence="1">Uncharacterized protein</fullName>
    </submittedName>
</protein>
<dbReference type="SUPFAM" id="SSF48464">
    <property type="entry name" value="ENTH/VHS domain"/>
    <property type="match status" value="1"/>
</dbReference>
<gene>
    <name evidence="1" type="ORF">D8674_039438</name>
</gene>